<sequence>MEYIHGTATKMTVCVDNAQKPLIIDISAQFSLVAREYLEQNLPNLKNQLFPTKAKNFKSELGKMTSIGTIYKEIIIPHIKGNIRLKQEFLVLEDAHIIGFLLGAYYKRISNLTSKKAKFTENFEEEKPSFCHRGRTLRQKRGHAIELYLGFKRDSPQTLRRPPYPASLETRKEIEKQINYLLGMDIIRQIGYNEIVEVTTPALIMWHDGRSRFCGDFRALNNYTKAGSYPIPRIPNVLDKLEKAK</sequence>
<dbReference type="InterPro" id="IPR043502">
    <property type="entry name" value="DNA/RNA_pol_sf"/>
</dbReference>
<comment type="caution">
    <text evidence="1">The sequence shown here is derived from an EMBL/GenBank/DDBJ whole genome shotgun (WGS) entry which is preliminary data.</text>
</comment>
<organism evidence="1 2">
    <name type="scientific">Austropuccinia psidii MF-1</name>
    <dbReference type="NCBI Taxonomy" id="1389203"/>
    <lineage>
        <taxon>Eukaryota</taxon>
        <taxon>Fungi</taxon>
        <taxon>Dikarya</taxon>
        <taxon>Basidiomycota</taxon>
        <taxon>Pucciniomycotina</taxon>
        <taxon>Pucciniomycetes</taxon>
        <taxon>Pucciniales</taxon>
        <taxon>Sphaerophragmiaceae</taxon>
        <taxon>Austropuccinia</taxon>
    </lineage>
</organism>
<dbReference type="EMBL" id="AVOT02059707">
    <property type="protein sequence ID" value="MBW0553329.1"/>
    <property type="molecule type" value="Genomic_DNA"/>
</dbReference>
<dbReference type="PANTHER" id="PTHR24559">
    <property type="entry name" value="TRANSPOSON TY3-I GAG-POL POLYPROTEIN"/>
    <property type="match status" value="1"/>
</dbReference>
<proteinExistence type="predicted"/>
<evidence type="ECO:0000313" key="1">
    <source>
        <dbReference type="EMBL" id="MBW0553329.1"/>
    </source>
</evidence>
<evidence type="ECO:0000313" key="2">
    <source>
        <dbReference type="Proteomes" id="UP000765509"/>
    </source>
</evidence>
<dbReference type="InterPro" id="IPR053134">
    <property type="entry name" value="RNA-dir_DNA_polymerase"/>
</dbReference>
<keyword evidence="2" id="KW-1185">Reference proteome</keyword>
<accession>A0A9Q3J0P3</accession>
<evidence type="ECO:0008006" key="3">
    <source>
        <dbReference type="Google" id="ProtNLM"/>
    </source>
</evidence>
<dbReference type="Gene3D" id="3.10.10.10">
    <property type="entry name" value="HIV Type 1 Reverse Transcriptase, subunit A, domain 1"/>
    <property type="match status" value="1"/>
</dbReference>
<protein>
    <recommendedName>
        <fullName evidence="3">Reverse transcriptase/retrotransposon-derived protein RNase H-like domain-containing protein</fullName>
    </recommendedName>
</protein>
<dbReference type="AlphaFoldDB" id="A0A9Q3J0P3"/>
<gene>
    <name evidence="1" type="ORF">O181_093044</name>
</gene>
<reference evidence="1" key="1">
    <citation type="submission" date="2021-03" db="EMBL/GenBank/DDBJ databases">
        <title>Draft genome sequence of rust myrtle Austropuccinia psidii MF-1, a brazilian biotype.</title>
        <authorList>
            <person name="Quecine M.C."/>
            <person name="Pachon D.M.R."/>
            <person name="Bonatelli M.L."/>
            <person name="Correr F.H."/>
            <person name="Franceschini L.M."/>
            <person name="Leite T.F."/>
            <person name="Margarido G.R.A."/>
            <person name="Almeida C.A."/>
            <person name="Ferrarezi J.A."/>
            <person name="Labate C.A."/>
        </authorList>
    </citation>
    <scope>NUCLEOTIDE SEQUENCE</scope>
    <source>
        <strain evidence="1">MF-1</strain>
    </source>
</reference>
<dbReference type="PANTHER" id="PTHR24559:SF444">
    <property type="entry name" value="REVERSE TRANSCRIPTASE DOMAIN-CONTAINING PROTEIN"/>
    <property type="match status" value="1"/>
</dbReference>
<name>A0A9Q3J0P3_9BASI</name>
<dbReference type="Proteomes" id="UP000765509">
    <property type="component" value="Unassembled WGS sequence"/>
</dbReference>
<dbReference type="SUPFAM" id="SSF56672">
    <property type="entry name" value="DNA/RNA polymerases"/>
    <property type="match status" value="1"/>
</dbReference>